<dbReference type="Gene3D" id="1.20.1260.20">
    <property type="entry name" value="PPE superfamily"/>
    <property type="match status" value="1"/>
</dbReference>
<evidence type="ECO:0000313" key="5">
    <source>
        <dbReference type="Proteomes" id="UP000236729"/>
    </source>
</evidence>
<reference evidence="4 5" key="1">
    <citation type="submission" date="2016-10" db="EMBL/GenBank/DDBJ databases">
        <authorList>
            <person name="Varghese N."/>
            <person name="Submissions S."/>
        </authorList>
    </citation>
    <scope>NUCLEOTIDE SEQUENCE [LARGE SCALE GENOMIC DNA]</scope>
    <source>
        <strain evidence="5">ATCC 20501</strain>
        <strain evidence="3 4">CGMCC 4.3529</strain>
    </source>
</reference>
<keyword evidence="4" id="KW-1185">Reference proteome</keyword>
<sequence length="373" mass="36772">MSDESAANLIDTASAGVQELAAAATSALAQAGPAGVLAVPVVDALRNVWEGYFGSPIPPDGTNWNSYSHEELYQMLWQNADVGDVSSMAAEWGQHRTELADHAESMRHERNAMQTNWSSESAGLATSQLGELGDRTSGISDRAGTVQGATQEAGDALAVARNTMPPPPGDPTGSALTSAMAGAGAGAVIGGIVGAGAGGIGAAPGAAIGAAIGAVAAGGGSLFMSNVAAAQKKAEAVHVMQQYEASLRNSSRAIAPPGSLEAAGFNSPASTTAAGFSGGAGSGSGGVPWGRLVGAEQLGGGARSGFGALDAALARSGGLGGLAGRTGSGSMMPGAGGARRGEEEDEQLHENRLPTIDQKLFDDDRPASAPVIG</sequence>
<dbReference type="Proteomes" id="UP000236729">
    <property type="component" value="Unassembled WGS sequence"/>
</dbReference>
<proteinExistence type="predicted"/>
<evidence type="ECO:0000313" key="2">
    <source>
        <dbReference type="EMBL" id="SEG15201.1"/>
    </source>
</evidence>
<feature type="region of interest" description="Disordered" evidence="1">
    <location>
        <begin position="322"/>
        <end position="373"/>
    </location>
</feature>
<name>A0A1H5XTZ8_9PSEU</name>
<protein>
    <recommendedName>
        <fullName evidence="6">PPE family protein</fullName>
    </recommendedName>
</protein>
<accession>A0A1I2G2I9</accession>
<evidence type="ECO:0000313" key="3">
    <source>
        <dbReference type="EMBL" id="SFF11313.1"/>
    </source>
</evidence>
<dbReference type="AlphaFoldDB" id="A0A1H5XTZ8"/>
<dbReference type="EMBL" id="FOME01000019">
    <property type="protein sequence ID" value="SFF11313.1"/>
    <property type="molecule type" value="Genomic_DNA"/>
</dbReference>
<organism evidence="2 5">
    <name type="scientific">Saccharopolyspora kobensis</name>
    <dbReference type="NCBI Taxonomy" id="146035"/>
    <lineage>
        <taxon>Bacteria</taxon>
        <taxon>Bacillati</taxon>
        <taxon>Actinomycetota</taxon>
        <taxon>Actinomycetes</taxon>
        <taxon>Pseudonocardiales</taxon>
        <taxon>Pseudonocardiaceae</taxon>
        <taxon>Saccharopolyspora</taxon>
    </lineage>
</organism>
<evidence type="ECO:0008006" key="6">
    <source>
        <dbReference type="Google" id="ProtNLM"/>
    </source>
</evidence>
<dbReference type="InterPro" id="IPR038332">
    <property type="entry name" value="PPE_sf"/>
</dbReference>
<dbReference type="EMBL" id="FNVB01000002">
    <property type="protein sequence ID" value="SEG15201.1"/>
    <property type="molecule type" value="Genomic_DNA"/>
</dbReference>
<evidence type="ECO:0000313" key="4">
    <source>
        <dbReference type="Proteomes" id="UP000199690"/>
    </source>
</evidence>
<accession>A0A1H5XTZ8</accession>
<evidence type="ECO:0000256" key="1">
    <source>
        <dbReference type="SAM" id="MobiDB-lite"/>
    </source>
</evidence>
<reference evidence="2" key="2">
    <citation type="submission" date="2016-10" db="EMBL/GenBank/DDBJ databases">
        <authorList>
            <person name="de Groot N.N."/>
        </authorList>
    </citation>
    <scope>NUCLEOTIDE SEQUENCE [LARGE SCALE GENOMIC DNA]</scope>
    <source>
        <strain evidence="2">ATCC 20501</strain>
    </source>
</reference>
<gene>
    <name evidence="2" type="ORF">SAMN02982929_01641</name>
    <name evidence="3" type="ORF">SAMN05216506_119101</name>
</gene>
<dbReference type="RefSeq" id="WP_093358163.1">
    <property type="nucleotide sequence ID" value="NZ_FNVB01000002.1"/>
</dbReference>
<dbReference type="Proteomes" id="UP000199690">
    <property type="component" value="Unassembled WGS sequence"/>
</dbReference>